<dbReference type="EMBL" id="RSCL01000010">
    <property type="protein sequence ID" value="RUT04587.1"/>
    <property type="molecule type" value="Genomic_DNA"/>
</dbReference>
<feature type="transmembrane region" description="Helical" evidence="1">
    <location>
        <begin position="44"/>
        <end position="64"/>
    </location>
</feature>
<evidence type="ECO:0000313" key="3">
    <source>
        <dbReference type="Proteomes" id="UP000271624"/>
    </source>
</evidence>
<organism evidence="2 3">
    <name type="scientific">Dulcicalothrix desertica PCC 7102</name>
    <dbReference type="NCBI Taxonomy" id="232991"/>
    <lineage>
        <taxon>Bacteria</taxon>
        <taxon>Bacillati</taxon>
        <taxon>Cyanobacteriota</taxon>
        <taxon>Cyanophyceae</taxon>
        <taxon>Nostocales</taxon>
        <taxon>Calotrichaceae</taxon>
        <taxon>Dulcicalothrix</taxon>
    </lineage>
</organism>
<proteinExistence type="predicted"/>
<protein>
    <submittedName>
        <fullName evidence="2">Cadmium transporter</fullName>
    </submittedName>
</protein>
<keyword evidence="1" id="KW-0812">Transmembrane</keyword>
<keyword evidence="1" id="KW-1133">Transmembrane helix</keyword>
<reference evidence="2" key="2">
    <citation type="journal article" date="2019" name="Genome Biol. Evol.">
        <title>Day and night: Metabolic profiles and evolutionary relationships of six axenic non-marine cyanobacteria.</title>
        <authorList>
            <person name="Will S.E."/>
            <person name="Henke P."/>
            <person name="Boedeker C."/>
            <person name="Huang S."/>
            <person name="Brinkmann H."/>
            <person name="Rohde M."/>
            <person name="Jarek M."/>
            <person name="Friedl T."/>
            <person name="Seufert S."/>
            <person name="Schumacher M."/>
            <person name="Overmann J."/>
            <person name="Neumann-Schaal M."/>
            <person name="Petersen J."/>
        </authorList>
    </citation>
    <scope>NUCLEOTIDE SEQUENCE [LARGE SCALE GENOMIC DNA]</scope>
    <source>
        <strain evidence="2">PCC 7102</strain>
    </source>
</reference>
<sequence length="213" mass="23444">MNQFLGAVASACAAFSATNLDDIIILTLLFAQVNANFRKRHIIIGQYLGFSIIILASLPGFFGGLVIKRSLIGLLGFLPIIIGIYQLVKRQNDDNDNDDEIQAVTATINRGNNIFNNLLAPQIYNVAAVTFANGGDNISIYVPLFASSTLQQLLITLIVFYILIAVWCYLGYFFTRHRAITSVFNKYGSILAPIVLICLGIYILIDSGSLQRM</sequence>
<accession>A0A433VEV8</accession>
<reference evidence="2" key="1">
    <citation type="submission" date="2018-12" db="EMBL/GenBank/DDBJ databases">
        <authorList>
            <person name="Will S."/>
            <person name="Neumann-Schaal M."/>
            <person name="Henke P."/>
        </authorList>
    </citation>
    <scope>NUCLEOTIDE SEQUENCE</scope>
    <source>
        <strain evidence="2">PCC 7102</strain>
    </source>
</reference>
<dbReference type="Pfam" id="PF03596">
    <property type="entry name" value="Cad"/>
    <property type="match status" value="1"/>
</dbReference>
<dbReference type="RefSeq" id="WP_127082577.1">
    <property type="nucleotide sequence ID" value="NZ_RSCL01000010.1"/>
</dbReference>
<name>A0A433VEV8_9CYAN</name>
<comment type="caution">
    <text evidence="2">The sequence shown here is derived from an EMBL/GenBank/DDBJ whole genome shotgun (WGS) entry which is preliminary data.</text>
</comment>
<feature type="transmembrane region" description="Helical" evidence="1">
    <location>
        <begin position="187"/>
        <end position="205"/>
    </location>
</feature>
<keyword evidence="3" id="KW-1185">Reference proteome</keyword>
<keyword evidence="1" id="KW-0472">Membrane</keyword>
<feature type="transmembrane region" description="Helical" evidence="1">
    <location>
        <begin position="71"/>
        <end position="88"/>
    </location>
</feature>
<feature type="transmembrane region" description="Helical" evidence="1">
    <location>
        <begin position="153"/>
        <end position="175"/>
    </location>
</feature>
<dbReference type="AlphaFoldDB" id="A0A433VEV8"/>
<dbReference type="Proteomes" id="UP000271624">
    <property type="component" value="Unassembled WGS sequence"/>
</dbReference>
<dbReference type="InterPro" id="IPR004676">
    <property type="entry name" value="Cd-R_transporter"/>
</dbReference>
<gene>
    <name evidence="2" type="ORF">DSM106972_041560</name>
</gene>
<evidence type="ECO:0000313" key="2">
    <source>
        <dbReference type="EMBL" id="RUT04587.1"/>
    </source>
</evidence>
<evidence type="ECO:0000256" key="1">
    <source>
        <dbReference type="SAM" id="Phobius"/>
    </source>
</evidence>
<dbReference type="OrthoDB" id="512191at2"/>